<sequence length="1108" mass="122706">MEAVRLLLGGADAVTIAGRAGGGLLLAAAPFAPDAVLGLFDAKGEANNLLRDLVGRAPARIRAERGKSHLQLLESAHGLLVLSSFFDALAEKHGDRFAALELTDDEKRRIGDTVGLRAQLREGQVAPMPGATRGFAENVPEVEASMRGLAKAFGGFVSQLAAGRGMEGLEASAVDRALEIYRERYTRLAADVPEFAIWSQLDEHAATRAEIRDQNQTLADLSETLRRVVDAPTPATEAEQRLANHAAEVLRRPIWQAESRDITFPTVEQGFVSPRFRLAVVDDKSQPADEQWWESQEEHEDLAGFLTGYLTDPASTERPLVILGNPGAGKSLLTKVLAARLPAEVFTTFRVPLRAVDPDADIHQQVEAAAEELIHERLPWADLCRASDTTKVVMLDGFDELIQATGVTQSNYLHHTARFQQQEWINGRSVAVVVTSRTLVMDRTAVPDGTLVIKLDPFDDRQIEHWVEVWNAANESRPTVRPLTVEELEGHSELAEQPLLLLMLAIYAASGEARLDAQQLSTEDLYGRLLDSFVRRQIREKAEGEVDEEILVARETQSRRDLATVAFAMFNRGHQWIGEADLQADLQALEQGGGPAGTASSRSVTWAQRTITSFFFVHTAHTGDETHGPGRRTYEFMHATFGEYLIAEQTAALLADLAEDWRRSRGRAYGYTLDDRVLRALLSHQPLTIREQIIPFVGELIADLEPGVRQDLRHALTALYREARRTVQDDPYRPTPFDAVSRLAAYTANLVLLAVLVARPDGLTVTELSEPADSPNLESTVKLWRAGLDAEAQRSLFGCLVRDDDRFRVMIGSEHDSITLSEARLIRDRGQEVVQITGEMLSPASYPSQAASEFQIAFHRGVLGIMAARWSTPLLERLMPYDENLYVKLAELIEGAGENALVDSAFLLVRLLVDDDLRIPDSLLHRLVEAVFVPELIPLMQPHISALALRRPELLRRQPALLEGAKNWDRPEFLYELARSARSANSPDVDSLLTVLAERVTDEEAPSILAVASMVRNQTFAPRLLAAAVRDLRRYGSLAWEQLRPSEMLTALETMGDDEATRVVVALREYVDCRSGDAFGEADAQAFEELQRRFSVQDGSDARQSEAV</sequence>
<organism evidence="2 3">
    <name type="scientific">Paractinoplanes abujensis</name>
    <dbReference type="NCBI Taxonomy" id="882441"/>
    <lineage>
        <taxon>Bacteria</taxon>
        <taxon>Bacillati</taxon>
        <taxon>Actinomycetota</taxon>
        <taxon>Actinomycetes</taxon>
        <taxon>Micromonosporales</taxon>
        <taxon>Micromonosporaceae</taxon>
        <taxon>Paractinoplanes</taxon>
    </lineage>
</organism>
<evidence type="ECO:0000259" key="1">
    <source>
        <dbReference type="Pfam" id="PF22738"/>
    </source>
</evidence>
<dbReference type="InterPro" id="IPR054567">
    <property type="entry name" value="NNH7"/>
</dbReference>
<dbReference type="EMBL" id="JACHMF010000001">
    <property type="protein sequence ID" value="MBB4692382.1"/>
    <property type="molecule type" value="Genomic_DNA"/>
</dbReference>
<evidence type="ECO:0000313" key="3">
    <source>
        <dbReference type="Proteomes" id="UP000542742"/>
    </source>
</evidence>
<gene>
    <name evidence="2" type="ORF">BKA14_002530</name>
</gene>
<dbReference type="Proteomes" id="UP000542742">
    <property type="component" value="Unassembled WGS sequence"/>
</dbReference>
<protein>
    <recommendedName>
        <fullName evidence="1">NACHT N-terminal Helical domain-containing protein</fullName>
    </recommendedName>
</protein>
<proteinExistence type="predicted"/>
<keyword evidence="3" id="KW-1185">Reference proteome</keyword>
<name>A0A7W7CPK0_9ACTN</name>
<dbReference type="AlphaFoldDB" id="A0A7W7CPK0"/>
<feature type="domain" description="NACHT N-terminal Helical" evidence="1">
    <location>
        <begin position="2"/>
        <end position="203"/>
    </location>
</feature>
<dbReference type="InterPro" id="IPR027417">
    <property type="entry name" value="P-loop_NTPase"/>
</dbReference>
<dbReference type="Pfam" id="PF22738">
    <property type="entry name" value="NNH7"/>
    <property type="match status" value="1"/>
</dbReference>
<evidence type="ECO:0000313" key="2">
    <source>
        <dbReference type="EMBL" id="MBB4692382.1"/>
    </source>
</evidence>
<dbReference type="SUPFAM" id="SSF52540">
    <property type="entry name" value="P-loop containing nucleoside triphosphate hydrolases"/>
    <property type="match status" value="1"/>
</dbReference>
<accession>A0A7W7CPK0</accession>
<dbReference type="Gene3D" id="3.40.50.300">
    <property type="entry name" value="P-loop containing nucleotide triphosphate hydrolases"/>
    <property type="match status" value="1"/>
</dbReference>
<reference evidence="2 3" key="1">
    <citation type="submission" date="2020-08" db="EMBL/GenBank/DDBJ databases">
        <title>Sequencing the genomes of 1000 actinobacteria strains.</title>
        <authorList>
            <person name="Klenk H.-P."/>
        </authorList>
    </citation>
    <scope>NUCLEOTIDE SEQUENCE [LARGE SCALE GENOMIC DNA]</scope>
    <source>
        <strain evidence="2 3">DSM 45518</strain>
    </source>
</reference>
<comment type="caution">
    <text evidence="2">The sequence shown here is derived from an EMBL/GenBank/DDBJ whole genome shotgun (WGS) entry which is preliminary data.</text>
</comment>